<dbReference type="RefSeq" id="WP_155452513.1">
    <property type="nucleotide sequence ID" value="NZ_WNKX01000002.1"/>
</dbReference>
<keyword evidence="5" id="KW-1185">Reference proteome</keyword>
<dbReference type="EMBL" id="WNKX01000002">
    <property type="protein sequence ID" value="MTW09525.1"/>
    <property type="molecule type" value="Genomic_DNA"/>
</dbReference>
<proteinExistence type="predicted"/>
<gene>
    <name evidence="4" type="ORF">GM658_02840</name>
</gene>
<organism evidence="4 5">
    <name type="scientific">Massilia eburnea</name>
    <dbReference type="NCBI Taxonomy" id="1776165"/>
    <lineage>
        <taxon>Bacteria</taxon>
        <taxon>Pseudomonadati</taxon>
        <taxon>Pseudomonadota</taxon>
        <taxon>Betaproteobacteria</taxon>
        <taxon>Burkholderiales</taxon>
        <taxon>Oxalobacteraceae</taxon>
        <taxon>Telluria group</taxon>
        <taxon>Massilia</taxon>
    </lineage>
</organism>
<name>A0A6L6QBF3_9BURK</name>
<evidence type="ECO:0000313" key="5">
    <source>
        <dbReference type="Proteomes" id="UP000472320"/>
    </source>
</evidence>
<dbReference type="PANTHER" id="PTHR35936">
    <property type="entry name" value="MEMBRANE-BOUND LYTIC MUREIN TRANSGLYCOSYLASE F"/>
    <property type="match status" value="1"/>
</dbReference>
<feature type="domain" description="Solute-binding protein family 3/N-terminal" evidence="3">
    <location>
        <begin position="20"/>
        <end position="250"/>
    </location>
</feature>
<sequence length="250" mass="27919">MRLLLTALLLQLVSPAGACTLRLAPEEWPPYFYHNDKAVLGGVDFELLQAILSHAGCSLQLEKEMPIARRNVLFQQGKLDLLMAASATEERRGFARFSLPYRQETVGLFTVPEKLDKLRRIDSFQSMAAQHASLLAPRLGFYGDDYERALPMLNAEGRRSTFSTFEQGIKMLEAGRADLIMGDANALRHVARQQNVKIVQLPYIPYRAPVHLMLNAASTTQAQLARINQAITQLEQNGALPAIRARYGVN</sequence>
<feature type="chain" id="PRO_5026778194" evidence="2">
    <location>
        <begin position="19"/>
        <end position="250"/>
    </location>
</feature>
<dbReference type="AlphaFoldDB" id="A0A6L6QBF3"/>
<keyword evidence="1 2" id="KW-0732">Signal</keyword>
<dbReference type="Pfam" id="PF00497">
    <property type="entry name" value="SBP_bac_3"/>
    <property type="match status" value="1"/>
</dbReference>
<protein>
    <submittedName>
        <fullName evidence="4">Transporter substrate-binding domain-containing protein</fullName>
    </submittedName>
</protein>
<dbReference type="InterPro" id="IPR001638">
    <property type="entry name" value="Solute-binding_3/MltF_N"/>
</dbReference>
<dbReference type="Proteomes" id="UP000472320">
    <property type="component" value="Unassembled WGS sequence"/>
</dbReference>
<accession>A0A6L6QBF3</accession>
<dbReference type="SUPFAM" id="SSF53850">
    <property type="entry name" value="Periplasmic binding protein-like II"/>
    <property type="match status" value="1"/>
</dbReference>
<reference evidence="4 5" key="1">
    <citation type="submission" date="2019-11" db="EMBL/GenBank/DDBJ databases">
        <title>Type strains purchased from KCTC, JCM and DSMZ.</title>
        <authorList>
            <person name="Lu H."/>
        </authorList>
    </citation>
    <scope>NUCLEOTIDE SEQUENCE [LARGE SCALE GENOMIC DNA]</scope>
    <source>
        <strain evidence="4 5">JCM 31587</strain>
    </source>
</reference>
<dbReference type="OrthoDB" id="8583266at2"/>
<dbReference type="SMART" id="SM00062">
    <property type="entry name" value="PBPb"/>
    <property type="match status" value="1"/>
</dbReference>
<feature type="signal peptide" evidence="2">
    <location>
        <begin position="1"/>
        <end position="18"/>
    </location>
</feature>
<dbReference type="PANTHER" id="PTHR35936:SF25">
    <property type="entry name" value="ABC TRANSPORTER SUBSTRATE-BINDING PROTEIN"/>
    <property type="match status" value="1"/>
</dbReference>
<evidence type="ECO:0000259" key="3">
    <source>
        <dbReference type="SMART" id="SM00062"/>
    </source>
</evidence>
<comment type="caution">
    <text evidence="4">The sequence shown here is derived from an EMBL/GenBank/DDBJ whole genome shotgun (WGS) entry which is preliminary data.</text>
</comment>
<evidence type="ECO:0000256" key="1">
    <source>
        <dbReference type="ARBA" id="ARBA00022729"/>
    </source>
</evidence>
<dbReference type="Gene3D" id="3.40.190.10">
    <property type="entry name" value="Periplasmic binding protein-like II"/>
    <property type="match status" value="2"/>
</dbReference>
<evidence type="ECO:0000313" key="4">
    <source>
        <dbReference type="EMBL" id="MTW09525.1"/>
    </source>
</evidence>
<evidence type="ECO:0000256" key="2">
    <source>
        <dbReference type="SAM" id="SignalP"/>
    </source>
</evidence>